<feature type="chain" id="PRO_5033007213" description="Apple domain-containing protein" evidence="5">
    <location>
        <begin position="20"/>
        <end position="261"/>
    </location>
</feature>
<feature type="region of interest" description="Disordered" evidence="3">
    <location>
        <begin position="238"/>
        <end position="261"/>
    </location>
</feature>
<sequence length="261" mass="28382">MATKLFLLLYSGWQNQGNAHAPTCSIDGKHYMDEKVWSPNGGVQTDASGCQRVCLADVGCSFWTFYNSSHMCWLLGQHATLGTIPDSTATSGPKSCNAMEVPLQFPESVEPATAITGKKTSLEDALEQIQRSGSLAMQHLEGKAVPLRSVLEHPFHLMEPEAVTDTTSFRGLPWFIAVVALLCAAATAATVLWLLRNQDSIDSEVEPTDQDALVEIPTIELASQRLATTRQSIHALDSAMRTDRPQPMVSADPEQQSTNLV</sequence>
<dbReference type="Proteomes" id="UP000649617">
    <property type="component" value="Unassembled WGS sequence"/>
</dbReference>
<dbReference type="OrthoDB" id="420159at2759"/>
<feature type="domain" description="Apple" evidence="6">
    <location>
        <begin position="24"/>
        <end position="96"/>
    </location>
</feature>
<keyword evidence="5" id="KW-0732">Signal</keyword>
<dbReference type="SUPFAM" id="SSF57414">
    <property type="entry name" value="Hairpin loop containing domain-like"/>
    <property type="match status" value="1"/>
</dbReference>
<dbReference type="Gene3D" id="3.50.4.10">
    <property type="entry name" value="Hepatocyte Growth Factor"/>
    <property type="match status" value="1"/>
</dbReference>
<feature type="signal peptide" evidence="5">
    <location>
        <begin position="1"/>
        <end position="19"/>
    </location>
</feature>
<evidence type="ECO:0000313" key="8">
    <source>
        <dbReference type="Proteomes" id="UP000649617"/>
    </source>
</evidence>
<feature type="transmembrane region" description="Helical" evidence="4">
    <location>
        <begin position="174"/>
        <end position="195"/>
    </location>
</feature>
<dbReference type="InterPro" id="IPR000177">
    <property type="entry name" value="Apple"/>
</dbReference>
<gene>
    <name evidence="7" type="ORF">SPIL2461_LOCUS21263</name>
</gene>
<evidence type="ECO:0000313" key="7">
    <source>
        <dbReference type="EMBL" id="CAE7739294.1"/>
    </source>
</evidence>
<comment type="caution">
    <text evidence="7">The sequence shown here is derived from an EMBL/GenBank/DDBJ whole genome shotgun (WGS) entry which is preliminary data.</text>
</comment>
<accession>A0A812XL07</accession>
<keyword evidence="1" id="KW-0677">Repeat</keyword>
<dbReference type="AlphaFoldDB" id="A0A812XL07"/>
<organism evidence="7 8">
    <name type="scientific">Symbiodinium pilosum</name>
    <name type="common">Dinoflagellate</name>
    <dbReference type="NCBI Taxonomy" id="2952"/>
    <lineage>
        <taxon>Eukaryota</taxon>
        <taxon>Sar</taxon>
        <taxon>Alveolata</taxon>
        <taxon>Dinophyceae</taxon>
        <taxon>Suessiales</taxon>
        <taxon>Symbiodiniaceae</taxon>
        <taxon>Symbiodinium</taxon>
    </lineage>
</organism>
<keyword evidence="4" id="KW-0472">Membrane</keyword>
<protein>
    <recommendedName>
        <fullName evidence="6">Apple domain-containing protein</fullName>
    </recommendedName>
</protein>
<evidence type="ECO:0000256" key="1">
    <source>
        <dbReference type="ARBA" id="ARBA00022737"/>
    </source>
</evidence>
<keyword evidence="2" id="KW-1015">Disulfide bond</keyword>
<evidence type="ECO:0000256" key="4">
    <source>
        <dbReference type="SAM" id="Phobius"/>
    </source>
</evidence>
<keyword evidence="4" id="KW-0812">Transmembrane</keyword>
<keyword evidence="8" id="KW-1185">Reference proteome</keyword>
<name>A0A812XL07_SYMPI</name>
<proteinExistence type="predicted"/>
<evidence type="ECO:0000259" key="6">
    <source>
        <dbReference type="SMART" id="SM00223"/>
    </source>
</evidence>
<evidence type="ECO:0000256" key="5">
    <source>
        <dbReference type="SAM" id="SignalP"/>
    </source>
</evidence>
<dbReference type="SMART" id="SM00223">
    <property type="entry name" value="APPLE"/>
    <property type="match status" value="1"/>
</dbReference>
<evidence type="ECO:0000256" key="2">
    <source>
        <dbReference type="ARBA" id="ARBA00023157"/>
    </source>
</evidence>
<reference evidence="7" key="1">
    <citation type="submission" date="2021-02" db="EMBL/GenBank/DDBJ databases">
        <authorList>
            <person name="Dougan E. K."/>
            <person name="Rhodes N."/>
            <person name="Thang M."/>
            <person name="Chan C."/>
        </authorList>
    </citation>
    <scope>NUCLEOTIDE SEQUENCE</scope>
</reference>
<dbReference type="EMBL" id="CAJNIZ010046083">
    <property type="protein sequence ID" value="CAE7739294.1"/>
    <property type="molecule type" value="Genomic_DNA"/>
</dbReference>
<dbReference type="GO" id="GO:0006508">
    <property type="term" value="P:proteolysis"/>
    <property type="evidence" value="ECO:0007669"/>
    <property type="project" value="InterPro"/>
</dbReference>
<dbReference type="GO" id="GO:0005576">
    <property type="term" value="C:extracellular region"/>
    <property type="evidence" value="ECO:0007669"/>
    <property type="project" value="InterPro"/>
</dbReference>
<evidence type="ECO:0000256" key="3">
    <source>
        <dbReference type="SAM" id="MobiDB-lite"/>
    </source>
</evidence>
<keyword evidence="4" id="KW-1133">Transmembrane helix</keyword>